<dbReference type="PANTHER" id="PTHR40037">
    <property type="entry name" value="PHOSPHOESTERASE YJCG-RELATED"/>
    <property type="match status" value="1"/>
</dbReference>
<organism evidence="1 2">
    <name type="scientific">Snuella sedimenti</name>
    <dbReference type="NCBI Taxonomy" id="2798802"/>
    <lineage>
        <taxon>Bacteria</taxon>
        <taxon>Pseudomonadati</taxon>
        <taxon>Bacteroidota</taxon>
        <taxon>Flavobacteriia</taxon>
        <taxon>Flavobacteriales</taxon>
        <taxon>Flavobacteriaceae</taxon>
        <taxon>Snuella</taxon>
    </lineage>
</organism>
<protein>
    <submittedName>
        <fullName evidence="1">2'-5' RNA ligase family protein</fullName>
    </submittedName>
</protein>
<keyword evidence="1" id="KW-0436">Ligase</keyword>
<accession>A0A8J7IXS3</accession>
<dbReference type="Proteomes" id="UP000610931">
    <property type="component" value="Unassembled WGS sequence"/>
</dbReference>
<dbReference type="AlphaFoldDB" id="A0A8J7IXS3"/>
<gene>
    <name evidence="1" type="ORF">JF259_14235</name>
</gene>
<comment type="caution">
    <text evidence="1">The sequence shown here is derived from an EMBL/GenBank/DDBJ whole genome shotgun (WGS) entry which is preliminary data.</text>
</comment>
<dbReference type="RefSeq" id="WP_199116203.1">
    <property type="nucleotide sequence ID" value="NZ_JAELVQ010000022.1"/>
</dbReference>
<dbReference type="PANTHER" id="PTHR40037:SF1">
    <property type="entry name" value="PHOSPHOESTERASE SAOUHSC_00951-RELATED"/>
    <property type="match status" value="1"/>
</dbReference>
<dbReference type="InterPro" id="IPR050580">
    <property type="entry name" value="2H_phosphoesterase_YjcG-like"/>
</dbReference>
<name>A0A8J7IXS3_9FLAO</name>
<keyword evidence="2" id="KW-1185">Reference proteome</keyword>
<dbReference type="GO" id="GO:0016874">
    <property type="term" value="F:ligase activity"/>
    <property type="evidence" value="ECO:0007669"/>
    <property type="project" value="UniProtKB-KW"/>
</dbReference>
<dbReference type="SUPFAM" id="SSF55144">
    <property type="entry name" value="LigT-like"/>
    <property type="match status" value="1"/>
</dbReference>
<reference evidence="1" key="1">
    <citation type="submission" date="2020-12" db="EMBL/GenBank/DDBJ databases">
        <title>Snuella sp. nov., isolated from sediment in Incheon.</title>
        <authorList>
            <person name="Kim W."/>
        </authorList>
    </citation>
    <scope>NUCLEOTIDE SEQUENCE</scope>
    <source>
        <strain evidence="1">CAU 1569</strain>
    </source>
</reference>
<dbReference type="Pfam" id="PF13563">
    <property type="entry name" value="2_5_RNA_ligase2"/>
    <property type="match status" value="1"/>
</dbReference>
<sequence>MSLMLIVQARQDIFMLTRPKIYNLRIVPPEPVYTDVTDFKKVFIEHYGKQPLSASKPHITLAVFQMLPYCQDTLVKTFDSLSEVPEFRLEVKSFGVFDGSAKVLLLKIPMSETMGQLHMQIRILWERDLHRKKNTLIVPSIPHMTISKVKDAAILYKALERFQNTPYYASFLVDHLVLTARPPSKTWDWSHKISLKSE</sequence>
<dbReference type="EMBL" id="JAELVQ010000022">
    <property type="protein sequence ID" value="MBJ6369250.1"/>
    <property type="molecule type" value="Genomic_DNA"/>
</dbReference>
<dbReference type="Gene3D" id="3.90.1140.10">
    <property type="entry name" value="Cyclic phosphodiesterase"/>
    <property type="match status" value="1"/>
</dbReference>
<proteinExistence type="predicted"/>
<dbReference type="InterPro" id="IPR009097">
    <property type="entry name" value="Cyclic_Pdiesterase"/>
</dbReference>
<evidence type="ECO:0000313" key="2">
    <source>
        <dbReference type="Proteomes" id="UP000610931"/>
    </source>
</evidence>
<evidence type="ECO:0000313" key="1">
    <source>
        <dbReference type="EMBL" id="MBJ6369250.1"/>
    </source>
</evidence>